<comment type="caution">
    <text evidence="5">The sequence shown here is derived from an EMBL/GenBank/DDBJ whole genome shotgun (WGS) entry which is preliminary data.</text>
</comment>
<dbReference type="InterPro" id="IPR038704">
    <property type="entry name" value="YEAST_sf"/>
</dbReference>
<evidence type="ECO:0000313" key="6">
    <source>
        <dbReference type="Proteomes" id="UP000521943"/>
    </source>
</evidence>
<dbReference type="OrthoDB" id="1741717at2759"/>
<feature type="region of interest" description="Disordered" evidence="3">
    <location>
        <begin position="578"/>
        <end position="597"/>
    </location>
</feature>
<evidence type="ECO:0000256" key="1">
    <source>
        <dbReference type="ARBA" id="ARBA00023242"/>
    </source>
</evidence>
<dbReference type="PROSITE" id="PS51037">
    <property type="entry name" value="YEATS"/>
    <property type="match status" value="1"/>
</dbReference>
<keyword evidence="1 2" id="KW-0539">Nucleus</keyword>
<feature type="compositionally biased region" description="Polar residues" evidence="3">
    <location>
        <begin position="301"/>
        <end position="325"/>
    </location>
</feature>
<feature type="compositionally biased region" description="Basic and acidic residues" evidence="3">
    <location>
        <begin position="360"/>
        <end position="389"/>
    </location>
</feature>
<dbReference type="Gene3D" id="2.60.40.1970">
    <property type="entry name" value="YEATS domain"/>
    <property type="match status" value="1"/>
</dbReference>
<evidence type="ECO:0000256" key="2">
    <source>
        <dbReference type="PROSITE-ProRule" id="PRU00376"/>
    </source>
</evidence>
<dbReference type="EMBL" id="JACGCI010000023">
    <property type="protein sequence ID" value="KAF6757145.1"/>
    <property type="molecule type" value="Genomic_DNA"/>
</dbReference>
<feature type="compositionally biased region" description="Polar residues" evidence="3">
    <location>
        <begin position="254"/>
        <end position="275"/>
    </location>
</feature>
<accession>A0A8H6M6Y8</accession>
<dbReference type="Pfam" id="PF22951">
    <property type="entry name" value="3HBD"/>
    <property type="match status" value="1"/>
</dbReference>
<dbReference type="AlphaFoldDB" id="A0A8H6M6Y8"/>
<feature type="region of interest" description="Disordered" evidence="3">
    <location>
        <begin position="244"/>
        <end position="280"/>
    </location>
</feature>
<evidence type="ECO:0000313" key="5">
    <source>
        <dbReference type="EMBL" id="KAF6757145.1"/>
    </source>
</evidence>
<gene>
    <name evidence="5" type="ORF">DFP72DRAFT_891811</name>
</gene>
<reference evidence="5 6" key="1">
    <citation type="submission" date="2020-07" db="EMBL/GenBank/DDBJ databases">
        <title>Comparative genomics of pyrophilous fungi reveals a link between fire events and developmental genes.</title>
        <authorList>
            <consortium name="DOE Joint Genome Institute"/>
            <person name="Steindorff A.S."/>
            <person name="Carver A."/>
            <person name="Calhoun S."/>
            <person name="Stillman K."/>
            <person name="Liu H."/>
            <person name="Lipzen A."/>
            <person name="Pangilinan J."/>
            <person name="Labutti K."/>
            <person name="Bruns T.D."/>
            <person name="Grigoriev I.V."/>
        </authorList>
    </citation>
    <scope>NUCLEOTIDE SEQUENCE [LARGE SCALE GENOMIC DNA]</scope>
    <source>
        <strain evidence="5 6">CBS 144469</strain>
    </source>
</reference>
<comment type="subcellular location">
    <subcellularLocation>
        <location evidence="2">Nucleus</location>
    </subcellularLocation>
</comment>
<feature type="domain" description="YEATS" evidence="4">
    <location>
        <begin position="416"/>
        <end position="561"/>
    </location>
</feature>
<name>A0A8H6M6Y8_9AGAR</name>
<evidence type="ECO:0000256" key="3">
    <source>
        <dbReference type="SAM" id="MobiDB-lite"/>
    </source>
</evidence>
<organism evidence="5 6">
    <name type="scientific">Ephemerocybe angulata</name>
    <dbReference type="NCBI Taxonomy" id="980116"/>
    <lineage>
        <taxon>Eukaryota</taxon>
        <taxon>Fungi</taxon>
        <taxon>Dikarya</taxon>
        <taxon>Basidiomycota</taxon>
        <taxon>Agaricomycotina</taxon>
        <taxon>Agaricomycetes</taxon>
        <taxon>Agaricomycetidae</taxon>
        <taxon>Agaricales</taxon>
        <taxon>Agaricineae</taxon>
        <taxon>Psathyrellaceae</taxon>
        <taxon>Ephemerocybe</taxon>
    </lineage>
</organism>
<feature type="compositionally biased region" description="Polar residues" evidence="3">
    <location>
        <begin position="102"/>
        <end position="112"/>
    </location>
</feature>
<feature type="region of interest" description="Disordered" evidence="3">
    <location>
        <begin position="295"/>
        <end position="326"/>
    </location>
</feature>
<protein>
    <recommendedName>
        <fullName evidence="4">YEATS domain-containing protein</fullName>
    </recommendedName>
</protein>
<evidence type="ECO:0000259" key="4">
    <source>
        <dbReference type="PROSITE" id="PS51037"/>
    </source>
</evidence>
<feature type="region of interest" description="Disordered" evidence="3">
    <location>
        <begin position="339"/>
        <end position="407"/>
    </location>
</feature>
<feature type="region of interest" description="Disordered" evidence="3">
    <location>
        <begin position="698"/>
        <end position="726"/>
    </location>
</feature>
<dbReference type="GO" id="GO:0005634">
    <property type="term" value="C:nucleus"/>
    <property type="evidence" value="ECO:0007669"/>
    <property type="project" value="UniProtKB-SubCell"/>
</dbReference>
<sequence>MSERRKLSEECSPALQAALPDIATDIDTEISIRARLAETLQARIDWALALQSVLRDSGKGHRTSSESIQQLATETLINAEAPAQALFATPYTSSCVPSSSQVHAIPTSSQSPAVPYRRPPPRQKPAPGRGKPSFLYVQTQTQGGPAVTPYLLLRCPVCARTAFSSLQGLLNHARISHSIEWGTHEACIKACAVAEPELDPEAGSEVWLGPAAVRGLQDIFERAAAGQDLQEQGQEQAGLVKVESEDNQDGLLSGPSQSSLHHASGSANPSQSTAPPDTANRANAALRKREIRVYDEDVNISDDTATSNPNTEGVPNKMQSRNAHTGSRRVWKMSFAPRHHPQPLSELSNLPAPTESEQVAGERLKGGGEGDGKQEESMREDKLGKDVHADATPPTVSVPNTPAPSSSFSPVLIPSSKSRFHFTARVGVSDRSLFVNSASTPEGIFSRKWMIAVDSPSYAIPISSILHSVSVSVAGSEGDAVYLPVPVVSAHPFVVLGMANAPFLARVKMRFNDIKEAREPQIMVVEQWVDLDPMKSAAVVLGEEQLLDIELDLRTEVKPAVKNTLPFESRRLWNDPLRLPLETSGQPEAQEEEQQQSEEYRLLVDTAKRFPLVQPARERERSQLQYPETEVPYKMVSTRAQFNNLIIGRQEAIKWGRARAIREYYFDRLRSAKLGIPEWSVADIYLWLEGGAQGHAGGSAKASQQQAIATSSEVKGKGASRNSKAENTGGWCGLCGFEEKYHQASESLKAQEGGALNSGEIQKVKVEVERATCAIIRNIIQPFPFANSNKKPRMEGPLSSALLGDQAAPTRRPNRELLQSVDPALLSFLEREVEGIPAFQLLTPPSPSDRRDSRSLYPLDECGSSREQVESRVAPLALLTRVVHLFLKELVTKGVGQASAEKAAVLRSLGRGRRGVAAEVRAGQVRTMLTPRHVVQGAAGGTESDG</sequence>
<dbReference type="InterPro" id="IPR055127">
    <property type="entry name" value="YEATS2_3HBD"/>
</dbReference>
<dbReference type="Proteomes" id="UP000521943">
    <property type="component" value="Unassembled WGS sequence"/>
</dbReference>
<feature type="region of interest" description="Disordered" evidence="3">
    <location>
        <begin position="102"/>
        <end position="132"/>
    </location>
</feature>
<keyword evidence="6" id="KW-1185">Reference proteome</keyword>
<dbReference type="InterPro" id="IPR055129">
    <property type="entry name" value="YEATS_dom"/>
</dbReference>
<proteinExistence type="predicted"/>
<feature type="compositionally biased region" description="Low complexity" evidence="3">
    <location>
        <begin position="698"/>
        <end position="712"/>
    </location>
</feature>